<dbReference type="RefSeq" id="WP_304995308.1">
    <property type="nucleotide sequence ID" value="NZ_CP101717.1"/>
</dbReference>
<keyword evidence="3" id="KW-0482">Metalloprotease</keyword>
<gene>
    <name evidence="3" type="ORF">NFC81_15120</name>
</gene>
<accession>A0AB38YF56</accession>
<keyword evidence="1" id="KW-0812">Transmembrane</keyword>
<feature type="domain" description="CAAX prenyl protease 2/Lysostaphin resistance protein A-like" evidence="2">
    <location>
        <begin position="165"/>
        <end position="254"/>
    </location>
</feature>
<dbReference type="InterPro" id="IPR003675">
    <property type="entry name" value="Rce1/LyrA-like_dom"/>
</dbReference>
<keyword evidence="1" id="KW-1133">Transmembrane helix</keyword>
<feature type="transmembrane region" description="Helical" evidence="1">
    <location>
        <begin position="126"/>
        <end position="144"/>
    </location>
</feature>
<feature type="transmembrane region" description="Helical" evidence="1">
    <location>
        <begin position="242"/>
        <end position="265"/>
    </location>
</feature>
<evidence type="ECO:0000259" key="2">
    <source>
        <dbReference type="Pfam" id="PF02517"/>
    </source>
</evidence>
<organism evidence="3">
    <name type="scientific">Salinispirillum sp. LH 10-3-1</name>
    <dbReference type="NCBI Taxonomy" id="2952525"/>
    <lineage>
        <taxon>Bacteria</taxon>
        <taxon>Pseudomonadati</taxon>
        <taxon>Pseudomonadota</taxon>
        <taxon>Gammaproteobacteria</taxon>
        <taxon>Oceanospirillales</taxon>
        <taxon>Saccharospirillaceae</taxon>
        <taxon>Salinispirillum</taxon>
    </lineage>
</organism>
<dbReference type="Pfam" id="PF02517">
    <property type="entry name" value="Rce1-like"/>
    <property type="match status" value="1"/>
</dbReference>
<proteinExistence type="predicted"/>
<dbReference type="PANTHER" id="PTHR36435">
    <property type="entry name" value="SLR1288 PROTEIN"/>
    <property type="match status" value="1"/>
</dbReference>
<sequence>MTETTKQPSTETAESHILLETEQPKSVPTLGKSLAWLFVFAVLFYGAAVVYGMVYGGYLGSTQPDLIADEELFESTILDAMLSPSGIATTSLLQALLIIPVLLWASHFAHQPWRETLAFRAVPLRMLGFWVLVYCGYFVAQSLLELVAPSDLGDIMTPLAGSKHLGLAFALIVLAPLIEELIFRGYLFTAWRHTKLGLWGTVILTSLIFTSIHAAQYSGLLLLYLFIFSVILGLAREKTGSIWAPIALHVLNNSIAVFTLVYLGLH</sequence>
<feature type="transmembrane region" description="Helical" evidence="1">
    <location>
        <begin position="34"/>
        <end position="54"/>
    </location>
</feature>
<keyword evidence="3" id="KW-0378">Hydrolase</keyword>
<feature type="transmembrane region" description="Helical" evidence="1">
    <location>
        <begin position="86"/>
        <end position="105"/>
    </location>
</feature>
<keyword evidence="3" id="KW-0645">Protease</keyword>
<dbReference type="PANTHER" id="PTHR36435:SF1">
    <property type="entry name" value="CAAX AMINO TERMINAL PROTEASE FAMILY PROTEIN"/>
    <property type="match status" value="1"/>
</dbReference>
<feature type="transmembrane region" description="Helical" evidence="1">
    <location>
        <begin position="195"/>
        <end position="212"/>
    </location>
</feature>
<dbReference type="AlphaFoldDB" id="A0AB38YF56"/>
<protein>
    <submittedName>
        <fullName evidence="3">CPBP family intramembrane metalloprotease</fullName>
    </submittedName>
</protein>
<keyword evidence="1" id="KW-0472">Membrane</keyword>
<dbReference type="EMBL" id="CP101717">
    <property type="protein sequence ID" value="WLD58024.1"/>
    <property type="molecule type" value="Genomic_DNA"/>
</dbReference>
<feature type="transmembrane region" description="Helical" evidence="1">
    <location>
        <begin position="164"/>
        <end position="183"/>
    </location>
</feature>
<name>A0AB38YF56_9GAMM</name>
<dbReference type="GO" id="GO:0004175">
    <property type="term" value="F:endopeptidase activity"/>
    <property type="evidence" value="ECO:0007669"/>
    <property type="project" value="UniProtKB-ARBA"/>
</dbReference>
<feature type="transmembrane region" description="Helical" evidence="1">
    <location>
        <begin position="218"/>
        <end position="235"/>
    </location>
</feature>
<evidence type="ECO:0000256" key="1">
    <source>
        <dbReference type="SAM" id="Phobius"/>
    </source>
</evidence>
<reference evidence="3" key="1">
    <citation type="submission" date="2022-07" db="EMBL/GenBank/DDBJ databases">
        <title>Complete genome sequence of Salinispirillum sp. LH10-3-1 capable of multiple carbohydrate inversion isolated from a soda lake.</title>
        <authorList>
            <person name="Liu J."/>
            <person name="Zhai Y."/>
            <person name="Zhang H."/>
            <person name="Yang H."/>
            <person name="Qu J."/>
            <person name="Li J."/>
        </authorList>
    </citation>
    <scope>NUCLEOTIDE SEQUENCE</scope>
    <source>
        <strain evidence="3">LH 10-3-1</strain>
    </source>
</reference>
<dbReference type="InterPro" id="IPR052710">
    <property type="entry name" value="CAAX_protease"/>
</dbReference>
<dbReference type="GO" id="GO:0080120">
    <property type="term" value="P:CAAX-box protein maturation"/>
    <property type="evidence" value="ECO:0007669"/>
    <property type="project" value="UniProtKB-ARBA"/>
</dbReference>
<dbReference type="GO" id="GO:0008237">
    <property type="term" value="F:metallopeptidase activity"/>
    <property type="evidence" value="ECO:0007669"/>
    <property type="project" value="UniProtKB-KW"/>
</dbReference>
<evidence type="ECO:0000313" key="3">
    <source>
        <dbReference type="EMBL" id="WLD58024.1"/>
    </source>
</evidence>